<evidence type="ECO:0000313" key="2">
    <source>
        <dbReference type="EMBL" id="RAL52287.1"/>
    </source>
</evidence>
<proteinExistence type="predicted"/>
<name>A0A328E2Z0_9ASTE</name>
<dbReference type="GO" id="GO:0009507">
    <property type="term" value="C:chloroplast"/>
    <property type="evidence" value="ECO:0007669"/>
    <property type="project" value="TreeGrafter"/>
</dbReference>
<protein>
    <submittedName>
        <fullName evidence="2">Uncharacterized protein</fullName>
    </submittedName>
</protein>
<accession>A0A328E2Z0</accession>
<dbReference type="Proteomes" id="UP000249390">
    <property type="component" value="Unassembled WGS sequence"/>
</dbReference>
<reference evidence="2 3" key="1">
    <citation type="submission" date="2018-06" db="EMBL/GenBank/DDBJ databases">
        <title>The Genome of Cuscuta australis (Dodder) Provides Insight into the Evolution of Plant Parasitism.</title>
        <authorList>
            <person name="Liu H."/>
        </authorList>
    </citation>
    <scope>NUCLEOTIDE SEQUENCE [LARGE SCALE GENOMIC DNA]</scope>
    <source>
        <strain evidence="3">cv. Yunnan</strain>
        <tissue evidence="2">Vines</tissue>
    </source>
</reference>
<dbReference type="EMBL" id="NQVE01000035">
    <property type="protein sequence ID" value="RAL52287.1"/>
    <property type="molecule type" value="Genomic_DNA"/>
</dbReference>
<comment type="caution">
    <text evidence="2">The sequence shown here is derived from an EMBL/GenBank/DDBJ whole genome shotgun (WGS) entry which is preliminary data.</text>
</comment>
<evidence type="ECO:0000313" key="3">
    <source>
        <dbReference type="Proteomes" id="UP000249390"/>
    </source>
</evidence>
<organism evidence="2 3">
    <name type="scientific">Cuscuta australis</name>
    <dbReference type="NCBI Taxonomy" id="267555"/>
    <lineage>
        <taxon>Eukaryota</taxon>
        <taxon>Viridiplantae</taxon>
        <taxon>Streptophyta</taxon>
        <taxon>Embryophyta</taxon>
        <taxon>Tracheophyta</taxon>
        <taxon>Spermatophyta</taxon>
        <taxon>Magnoliopsida</taxon>
        <taxon>eudicotyledons</taxon>
        <taxon>Gunneridae</taxon>
        <taxon>Pentapetalae</taxon>
        <taxon>asterids</taxon>
        <taxon>lamiids</taxon>
        <taxon>Solanales</taxon>
        <taxon>Convolvulaceae</taxon>
        <taxon>Cuscuteae</taxon>
        <taxon>Cuscuta</taxon>
        <taxon>Cuscuta subgen. Grammica</taxon>
        <taxon>Cuscuta sect. Cleistogrammica</taxon>
    </lineage>
</organism>
<evidence type="ECO:0000256" key="1">
    <source>
        <dbReference type="SAM" id="MobiDB-lite"/>
    </source>
</evidence>
<dbReference type="PANTHER" id="PTHR37758:SF1">
    <property type="entry name" value="OS03G0334300 PROTEIN"/>
    <property type="match status" value="1"/>
</dbReference>
<sequence>MLCRLVASLIQPRGTRCCVVFGFFASTWQQISAFIYAETLASFLLHPNLRNLSDNIFLKKKNKNIPAKSLRPIQNIHPMQAACAPRAFPSLAPASKPGTPPPNRGGGRGRILKSAVKCGGTGAESERKLEEEVAGMGILKGDCEDGKGGGVAEALECLEKEAIMGEDEGRKPSDYNRRAQIFDTSSRIFQALKNGAAVPEDDDPPSPDQQELKGITNLEQMFSKHMPII</sequence>
<gene>
    <name evidence="2" type="ORF">DM860_016136</name>
</gene>
<dbReference type="PANTHER" id="PTHR37758">
    <property type="entry name" value="OS03G0334300 PROTEIN"/>
    <property type="match status" value="1"/>
</dbReference>
<feature type="region of interest" description="Disordered" evidence="1">
    <location>
        <begin position="90"/>
        <end position="110"/>
    </location>
</feature>
<keyword evidence="3" id="KW-1185">Reference proteome</keyword>
<dbReference type="AlphaFoldDB" id="A0A328E2Z0"/>